<keyword evidence="1" id="KW-0472">Membrane</keyword>
<keyword evidence="1" id="KW-0812">Transmembrane</keyword>
<feature type="transmembrane region" description="Helical" evidence="1">
    <location>
        <begin position="34"/>
        <end position="53"/>
    </location>
</feature>
<comment type="caution">
    <text evidence="2">The sequence shown here is derived from an EMBL/GenBank/DDBJ whole genome shotgun (WGS) entry which is preliminary data.</text>
</comment>
<protein>
    <submittedName>
        <fullName evidence="2">Uncharacterized protein</fullName>
    </submittedName>
</protein>
<dbReference type="Proteomes" id="UP000823775">
    <property type="component" value="Unassembled WGS sequence"/>
</dbReference>
<keyword evidence="1" id="KW-1133">Transmembrane helix</keyword>
<organism evidence="2 3">
    <name type="scientific">Datura stramonium</name>
    <name type="common">Jimsonweed</name>
    <name type="synonym">Common thornapple</name>
    <dbReference type="NCBI Taxonomy" id="4076"/>
    <lineage>
        <taxon>Eukaryota</taxon>
        <taxon>Viridiplantae</taxon>
        <taxon>Streptophyta</taxon>
        <taxon>Embryophyta</taxon>
        <taxon>Tracheophyta</taxon>
        <taxon>Spermatophyta</taxon>
        <taxon>Magnoliopsida</taxon>
        <taxon>eudicotyledons</taxon>
        <taxon>Gunneridae</taxon>
        <taxon>Pentapetalae</taxon>
        <taxon>asterids</taxon>
        <taxon>lamiids</taxon>
        <taxon>Solanales</taxon>
        <taxon>Solanaceae</taxon>
        <taxon>Solanoideae</taxon>
        <taxon>Datureae</taxon>
        <taxon>Datura</taxon>
    </lineage>
</organism>
<accession>A0ABS8Y5S6</accession>
<evidence type="ECO:0000256" key="1">
    <source>
        <dbReference type="SAM" id="Phobius"/>
    </source>
</evidence>
<proteinExistence type="predicted"/>
<dbReference type="EMBL" id="JACEIK010017907">
    <property type="protein sequence ID" value="MCE5165930.1"/>
    <property type="molecule type" value="Genomic_DNA"/>
</dbReference>
<dbReference type="Pfam" id="PF04450">
    <property type="entry name" value="BSP"/>
    <property type="match status" value="1"/>
</dbReference>
<keyword evidence="3" id="KW-1185">Reference proteome</keyword>
<dbReference type="PANTHER" id="PTHR33321:SF3">
    <property type="entry name" value="OS05G0582000 PROTEIN"/>
    <property type="match status" value="1"/>
</dbReference>
<evidence type="ECO:0000313" key="3">
    <source>
        <dbReference type="Proteomes" id="UP000823775"/>
    </source>
</evidence>
<sequence>MEEKNHHLLQPLIQTTTTNSYENDHKFISSNSSIILRFVLVIFVGVVSLWANYEASKGFAITIVNEAIEGTFASRRFDVFFVSNDEATRLVLRTSKFIENILYPISDHQDSGQFQFKKQVKHVILRLSSRNLTSTPIIVKSSRDNHEFVIHICPSILEGSNYKREMYLALQKGMTRIWIWDGQGNTPSSLLNGLIEYITSLACSGHITSEFELVEPVNLNRSCWKSKDTRSIVKFLNYCEGKREGFVRRLNKEMRNGWHEKMIDDALGMSALHLCETYNKEVF</sequence>
<reference evidence="2 3" key="1">
    <citation type="journal article" date="2021" name="BMC Genomics">
        <title>Datura genome reveals duplications of psychoactive alkaloid biosynthetic genes and high mutation rate following tissue culture.</title>
        <authorList>
            <person name="Rajewski A."/>
            <person name="Carter-House D."/>
            <person name="Stajich J."/>
            <person name="Litt A."/>
        </authorList>
    </citation>
    <scope>NUCLEOTIDE SEQUENCE [LARGE SCALE GENOMIC DNA]</scope>
    <source>
        <strain evidence="2">AR-01</strain>
    </source>
</reference>
<gene>
    <name evidence="2" type="ORF">HAX54_013231</name>
</gene>
<name>A0ABS8Y5S6_DATST</name>
<dbReference type="InterPro" id="IPR007541">
    <property type="entry name" value="Uncharacterised_BSP"/>
</dbReference>
<dbReference type="PANTHER" id="PTHR33321">
    <property type="match status" value="1"/>
</dbReference>
<evidence type="ECO:0000313" key="2">
    <source>
        <dbReference type="EMBL" id="MCE5165930.1"/>
    </source>
</evidence>